<feature type="transmembrane region" description="Helical" evidence="1">
    <location>
        <begin position="380"/>
        <end position="402"/>
    </location>
</feature>
<dbReference type="PANTHER" id="PTHR11161">
    <property type="entry name" value="O-ACYLTRANSFERASE"/>
    <property type="match status" value="1"/>
</dbReference>
<evidence type="ECO:0000313" key="4">
    <source>
        <dbReference type="Proteomes" id="UP000887565"/>
    </source>
</evidence>
<accession>A0A915KCP1</accession>
<proteinExistence type="predicted"/>
<dbReference type="InterPro" id="IPR006621">
    <property type="entry name" value="Nose-resist-to-fluoxetine_N"/>
</dbReference>
<sequence>MTLDAKLLIYGVILICHVLAMDRNEWAGKLMRKIKFGDKVSMDILEDNDENYFGIDRKPDQNGTFVADHDVSYDSTEDNSEDLGKNVMNLKLSDILKLIEKLKKPIKGVHGNEESKAENQSRLSILEKLFRILISKFRGDRDIIDDFQRSDEISFAEIKRFLSQRFQKSISIGCLGDLLYFVDSLVEHGMARRDLSHVCQKSVADGDRENNRSVDCDCTSKVQSILDEHEWTLDVVDSFGKFPSGLTRGNLWFQGDFEQCTEISVNKRSRKHKWEGRYSRIDFFIYKNKLYSPFIENDRKGIFSDVETGLNVIQLPSSLPECNVFFQVKYGACFPKTCTKEDLETIVEYVVNIPQKLLKKRVVCASNILYHDDPSIFEDFPALIVAFIVMIFILLGIFGTLYDWHVHTRFDKIVYHEMNHNSAKEKSESNVAEKIVDTRKLVVLPIFCFPMLVKRRSGKQELLLVLQFPTKL</sequence>
<evidence type="ECO:0000256" key="2">
    <source>
        <dbReference type="SAM" id="SignalP"/>
    </source>
</evidence>
<evidence type="ECO:0000259" key="3">
    <source>
        <dbReference type="SMART" id="SM00703"/>
    </source>
</evidence>
<dbReference type="InterPro" id="IPR052728">
    <property type="entry name" value="O2_lipid_transport_reg"/>
</dbReference>
<feature type="signal peptide" evidence="2">
    <location>
        <begin position="1"/>
        <end position="20"/>
    </location>
</feature>
<keyword evidence="2" id="KW-0732">Signal</keyword>
<evidence type="ECO:0000313" key="5">
    <source>
        <dbReference type="WBParaSite" id="nRc.2.0.1.t36548-RA"/>
    </source>
</evidence>
<dbReference type="Pfam" id="PF20146">
    <property type="entry name" value="NRF"/>
    <property type="match status" value="1"/>
</dbReference>
<keyword evidence="4" id="KW-1185">Reference proteome</keyword>
<evidence type="ECO:0000256" key="1">
    <source>
        <dbReference type="SAM" id="Phobius"/>
    </source>
</evidence>
<feature type="domain" description="Nose resistant-to-fluoxetine protein N-terminal" evidence="3">
    <location>
        <begin position="213"/>
        <end position="364"/>
    </location>
</feature>
<keyword evidence="1" id="KW-0472">Membrane</keyword>
<name>A0A915KCP1_ROMCU</name>
<protein>
    <submittedName>
        <fullName evidence="5">Nose resistant-to-fluoxetine protein N-terminal domain-containing protein</fullName>
    </submittedName>
</protein>
<dbReference type="Proteomes" id="UP000887565">
    <property type="component" value="Unplaced"/>
</dbReference>
<keyword evidence="1" id="KW-0812">Transmembrane</keyword>
<organism evidence="4 5">
    <name type="scientific">Romanomermis culicivorax</name>
    <name type="common">Nematode worm</name>
    <dbReference type="NCBI Taxonomy" id="13658"/>
    <lineage>
        <taxon>Eukaryota</taxon>
        <taxon>Metazoa</taxon>
        <taxon>Ecdysozoa</taxon>
        <taxon>Nematoda</taxon>
        <taxon>Enoplea</taxon>
        <taxon>Dorylaimia</taxon>
        <taxon>Mermithida</taxon>
        <taxon>Mermithoidea</taxon>
        <taxon>Mermithidae</taxon>
        <taxon>Romanomermis</taxon>
    </lineage>
</organism>
<dbReference type="SMART" id="SM00703">
    <property type="entry name" value="NRF"/>
    <property type="match status" value="1"/>
</dbReference>
<dbReference type="WBParaSite" id="nRc.2.0.1.t36548-RA">
    <property type="protein sequence ID" value="nRc.2.0.1.t36548-RA"/>
    <property type="gene ID" value="nRc.2.0.1.g36548"/>
</dbReference>
<reference evidence="5" key="1">
    <citation type="submission" date="2022-11" db="UniProtKB">
        <authorList>
            <consortium name="WormBaseParasite"/>
        </authorList>
    </citation>
    <scope>IDENTIFICATION</scope>
</reference>
<dbReference type="PANTHER" id="PTHR11161:SF12">
    <property type="entry name" value="ACYLTRANSFERASE 3 DOMAIN-CONTAINING PROTEIN-RELATED"/>
    <property type="match status" value="1"/>
</dbReference>
<dbReference type="AlphaFoldDB" id="A0A915KCP1"/>
<feature type="chain" id="PRO_5037571747" evidence="2">
    <location>
        <begin position="21"/>
        <end position="472"/>
    </location>
</feature>
<keyword evidence="1" id="KW-1133">Transmembrane helix</keyword>